<dbReference type="EC" id="3.1.-.-" evidence="8"/>
<evidence type="ECO:0000256" key="6">
    <source>
        <dbReference type="ARBA" id="ARBA00022842"/>
    </source>
</evidence>
<reference evidence="10" key="1">
    <citation type="journal article" date="2021" name="Microb. Physiol.">
        <title>Proteogenomic Insights into the Physiology of Marine, Sulfate-Reducing, Filamentous Desulfonema limicola and Desulfonema magnum.</title>
        <authorList>
            <person name="Schnaars V."/>
            <person name="Wohlbrand L."/>
            <person name="Scheve S."/>
            <person name="Hinrichs C."/>
            <person name="Reinhardt R."/>
            <person name="Rabus R."/>
        </authorList>
    </citation>
    <scope>NUCLEOTIDE SEQUENCE</scope>
    <source>
        <strain evidence="10">5ac10</strain>
    </source>
</reference>
<comment type="function">
    <text evidence="8">Toxic component of a toxin-antitoxin (TA) system. An RNase.</text>
</comment>
<dbReference type="PANTHER" id="PTHR33653">
    <property type="entry name" value="RIBONUCLEASE VAPC2"/>
    <property type="match status" value="1"/>
</dbReference>
<dbReference type="GO" id="GO:0004540">
    <property type="term" value="F:RNA nuclease activity"/>
    <property type="evidence" value="ECO:0007669"/>
    <property type="project" value="InterPro"/>
</dbReference>
<evidence type="ECO:0000313" key="10">
    <source>
        <dbReference type="EMBL" id="QTA78949.1"/>
    </source>
</evidence>
<evidence type="ECO:0000256" key="5">
    <source>
        <dbReference type="ARBA" id="ARBA00022801"/>
    </source>
</evidence>
<evidence type="ECO:0000313" key="11">
    <source>
        <dbReference type="Proteomes" id="UP000663720"/>
    </source>
</evidence>
<evidence type="ECO:0000256" key="7">
    <source>
        <dbReference type="ARBA" id="ARBA00038093"/>
    </source>
</evidence>
<proteinExistence type="inferred from homology"/>
<dbReference type="InterPro" id="IPR022907">
    <property type="entry name" value="VapC_family"/>
</dbReference>
<keyword evidence="3 8" id="KW-0540">Nuclease</keyword>
<keyword evidence="11" id="KW-1185">Reference proteome</keyword>
<dbReference type="SUPFAM" id="SSF88723">
    <property type="entry name" value="PIN domain-like"/>
    <property type="match status" value="1"/>
</dbReference>
<dbReference type="EMBL" id="CP061799">
    <property type="protein sequence ID" value="QTA78949.1"/>
    <property type="molecule type" value="Genomic_DNA"/>
</dbReference>
<dbReference type="InterPro" id="IPR050556">
    <property type="entry name" value="Type_II_TA_system_RNase"/>
</dbReference>
<gene>
    <name evidence="10" type="primary">vapC1</name>
    <name evidence="8" type="synonym">vapC</name>
    <name evidence="10" type="ORF">dnl_11960</name>
</gene>
<evidence type="ECO:0000256" key="4">
    <source>
        <dbReference type="ARBA" id="ARBA00022723"/>
    </source>
</evidence>
<dbReference type="Gene3D" id="3.40.50.1010">
    <property type="entry name" value="5'-nuclease"/>
    <property type="match status" value="1"/>
</dbReference>
<dbReference type="GO" id="GO:0090729">
    <property type="term" value="F:toxin activity"/>
    <property type="evidence" value="ECO:0007669"/>
    <property type="project" value="UniProtKB-KW"/>
</dbReference>
<dbReference type="GO" id="GO:0016787">
    <property type="term" value="F:hydrolase activity"/>
    <property type="evidence" value="ECO:0007669"/>
    <property type="project" value="UniProtKB-KW"/>
</dbReference>
<dbReference type="AlphaFoldDB" id="A0A975B545"/>
<keyword evidence="4 8" id="KW-0479">Metal-binding</keyword>
<evidence type="ECO:0000256" key="8">
    <source>
        <dbReference type="HAMAP-Rule" id="MF_00265"/>
    </source>
</evidence>
<dbReference type="KEGG" id="dli:dnl_11960"/>
<name>A0A975B545_9BACT</name>
<dbReference type="GO" id="GO:0000287">
    <property type="term" value="F:magnesium ion binding"/>
    <property type="evidence" value="ECO:0007669"/>
    <property type="project" value="UniProtKB-UniRule"/>
</dbReference>
<dbReference type="HAMAP" id="MF_00265">
    <property type="entry name" value="VapC_Nob1"/>
    <property type="match status" value="1"/>
</dbReference>
<protein>
    <recommendedName>
        <fullName evidence="8">Ribonuclease VapC</fullName>
        <shortName evidence="8">RNase VapC</shortName>
        <ecNumber evidence="8">3.1.-.-</ecNumber>
    </recommendedName>
    <alternativeName>
        <fullName evidence="8">Toxin VapC</fullName>
    </alternativeName>
</protein>
<evidence type="ECO:0000256" key="1">
    <source>
        <dbReference type="ARBA" id="ARBA00001946"/>
    </source>
</evidence>
<accession>A0A975B545</accession>
<dbReference type="InterPro" id="IPR002716">
    <property type="entry name" value="PIN_dom"/>
</dbReference>
<dbReference type="InterPro" id="IPR029060">
    <property type="entry name" value="PIN-like_dom_sf"/>
</dbReference>
<comment type="similarity">
    <text evidence="7 8">Belongs to the PINc/VapC protein family.</text>
</comment>
<dbReference type="RefSeq" id="WP_207690755.1">
    <property type="nucleotide sequence ID" value="NZ_CP061799.1"/>
</dbReference>
<feature type="binding site" evidence="8">
    <location>
        <position position="98"/>
    </location>
    <ligand>
        <name>Mg(2+)</name>
        <dbReference type="ChEBI" id="CHEBI:18420"/>
    </ligand>
</feature>
<dbReference type="Proteomes" id="UP000663720">
    <property type="component" value="Chromosome"/>
</dbReference>
<dbReference type="Pfam" id="PF01850">
    <property type="entry name" value="PIN"/>
    <property type="match status" value="1"/>
</dbReference>
<keyword evidence="2 8" id="KW-1277">Toxin-antitoxin system</keyword>
<feature type="domain" description="PIN" evidence="9">
    <location>
        <begin position="3"/>
        <end position="125"/>
    </location>
</feature>
<keyword evidence="6 8" id="KW-0460">Magnesium</keyword>
<dbReference type="CDD" id="cd09881">
    <property type="entry name" value="PIN_VapC4-5_FitB-like"/>
    <property type="match status" value="1"/>
</dbReference>
<keyword evidence="8" id="KW-0800">Toxin</keyword>
<sequence length="132" mass="14983">MTYLLDTNVCIKYLNASSEVVKRHIEKYEPSEIVICSVVKSELFAGAYKSKNKEKTLDKLKIFFAPLKSLTFNDKAAKAYGKIRAELEKKGTPIGPYDLQIASIAIVNDLVLVSHNKREFSRVEGLKIEDWE</sequence>
<evidence type="ECO:0000256" key="2">
    <source>
        <dbReference type="ARBA" id="ARBA00022649"/>
    </source>
</evidence>
<keyword evidence="5 8" id="KW-0378">Hydrolase</keyword>
<evidence type="ECO:0000259" key="9">
    <source>
        <dbReference type="Pfam" id="PF01850"/>
    </source>
</evidence>
<comment type="cofactor">
    <cofactor evidence="1 8">
        <name>Mg(2+)</name>
        <dbReference type="ChEBI" id="CHEBI:18420"/>
    </cofactor>
</comment>
<organism evidence="10 11">
    <name type="scientific">Desulfonema limicola</name>
    <dbReference type="NCBI Taxonomy" id="45656"/>
    <lineage>
        <taxon>Bacteria</taxon>
        <taxon>Pseudomonadati</taxon>
        <taxon>Thermodesulfobacteriota</taxon>
        <taxon>Desulfobacteria</taxon>
        <taxon>Desulfobacterales</taxon>
        <taxon>Desulfococcaceae</taxon>
        <taxon>Desulfonema</taxon>
    </lineage>
</organism>
<evidence type="ECO:0000256" key="3">
    <source>
        <dbReference type="ARBA" id="ARBA00022722"/>
    </source>
</evidence>
<feature type="binding site" evidence="8">
    <location>
        <position position="6"/>
    </location>
    <ligand>
        <name>Mg(2+)</name>
        <dbReference type="ChEBI" id="CHEBI:18420"/>
    </ligand>
</feature>
<dbReference type="PANTHER" id="PTHR33653:SF1">
    <property type="entry name" value="RIBONUCLEASE VAPC2"/>
    <property type="match status" value="1"/>
</dbReference>